<evidence type="ECO:0000256" key="1">
    <source>
        <dbReference type="SAM" id="MobiDB-lite"/>
    </source>
</evidence>
<evidence type="ECO:0000313" key="3">
    <source>
        <dbReference type="Proteomes" id="UP000634455"/>
    </source>
</evidence>
<name>A0ABQ3D1H1_9RHOB</name>
<evidence type="ECO:0008006" key="4">
    <source>
        <dbReference type="Google" id="ProtNLM"/>
    </source>
</evidence>
<dbReference type="RefSeq" id="WP_189639948.1">
    <property type="nucleotide sequence ID" value="NZ_BMZF01000003.1"/>
</dbReference>
<organism evidence="2 3">
    <name type="scientific">Paramylibacter ulvae</name>
    <dbReference type="NCBI Taxonomy" id="1651968"/>
    <lineage>
        <taxon>Bacteria</taxon>
        <taxon>Pseudomonadati</taxon>
        <taxon>Pseudomonadota</taxon>
        <taxon>Alphaproteobacteria</taxon>
        <taxon>Rhodobacterales</taxon>
        <taxon>Paracoccaceae</taxon>
        <taxon>Paramylibacter</taxon>
    </lineage>
</organism>
<reference evidence="3" key="1">
    <citation type="journal article" date="2019" name="Int. J. Syst. Evol. Microbiol.">
        <title>The Global Catalogue of Microorganisms (GCM) 10K type strain sequencing project: providing services to taxonomists for standard genome sequencing and annotation.</title>
        <authorList>
            <consortium name="The Broad Institute Genomics Platform"/>
            <consortium name="The Broad Institute Genome Sequencing Center for Infectious Disease"/>
            <person name="Wu L."/>
            <person name="Ma J."/>
        </authorList>
    </citation>
    <scope>NUCLEOTIDE SEQUENCE [LARGE SCALE GENOMIC DNA]</scope>
    <source>
        <strain evidence="3">KCTC 32465</strain>
    </source>
</reference>
<evidence type="ECO:0000313" key="2">
    <source>
        <dbReference type="EMBL" id="GHA50651.1"/>
    </source>
</evidence>
<gene>
    <name evidence="2" type="ORF">GCM10008927_14780</name>
</gene>
<protein>
    <recommendedName>
        <fullName evidence="4">TolA protein</fullName>
    </recommendedName>
</protein>
<sequence length="476" mass="52493">MSFDREKWTIIGGICAMVLSGGLVAATWIGGPADVVATDDQIPERTLNAQKEIEAVIAAEKAAIAKDTADQEKRDRIAEDENNKAVADQIERERLVKQAAEEHEQEVAAQFITSKVSIAEAEKQKNEVSQAEQPLEQEEMATEVAKETVVDIDKEPSAIKKLETQAELLKQNKLAAQREAELAAQKAQQELNARKKVEEVKRAELAALQERARKLAEQQKVEAQKREQELLAAQQRLQEFQETQTSKVVSPDESEKSVGEQAETQAKPAQENVVKSVKTITEKVETVVVAPKTQESPIAVTTPTITPLDSDADQTTAAFDTATIVEIAKEKDVARAKWDAKKSDNVLSAAPKQVIKQVKPQAKKKQANTTNNANLLPRVAKNSIAAQIAGCWKSPQLFAENNDNRITLRVALNKQGFLLSSPKMTNWTADNFARSDGFNIARRALTRCQPYQLPVQSYASWRNLSIVFGPQSVSVK</sequence>
<keyword evidence="3" id="KW-1185">Reference proteome</keyword>
<dbReference type="EMBL" id="BMZF01000003">
    <property type="protein sequence ID" value="GHA50651.1"/>
    <property type="molecule type" value="Genomic_DNA"/>
</dbReference>
<comment type="caution">
    <text evidence="2">The sequence shown here is derived from an EMBL/GenBank/DDBJ whole genome shotgun (WGS) entry which is preliminary data.</text>
</comment>
<accession>A0ABQ3D1H1</accession>
<dbReference type="Proteomes" id="UP000634455">
    <property type="component" value="Unassembled WGS sequence"/>
</dbReference>
<proteinExistence type="predicted"/>
<feature type="region of interest" description="Disordered" evidence="1">
    <location>
        <begin position="241"/>
        <end position="271"/>
    </location>
</feature>